<proteinExistence type="predicted"/>
<dbReference type="PANTHER" id="PTHR38790:SF4">
    <property type="entry name" value="2EXR DOMAIN-CONTAINING PROTEIN"/>
    <property type="match status" value="1"/>
</dbReference>
<name>A0A3N2PL42_SODAK</name>
<dbReference type="EMBL" id="ML119061">
    <property type="protein sequence ID" value="ROT35248.1"/>
    <property type="molecule type" value="Genomic_DNA"/>
</dbReference>
<protein>
    <recommendedName>
        <fullName evidence="4">F-box domain-containing protein</fullName>
    </recommendedName>
</protein>
<dbReference type="GeneID" id="39583996"/>
<dbReference type="PANTHER" id="PTHR38790">
    <property type="entry name" value="2EXR DOMAIN-CONTAINING PROTEIN-RELATED"/>
    <property type="match status" value="1"/>
</dbReference>
<organism evidence="2 3">
    <name type="scientific">Sodiomyces alkalinus (strain CBS 110278 / VKM F-3762 / F11)</name>
    <name type="common">Alkaliphilic filamentous fungus</name>
    <dbReference type="NCBI Taxonomy" id="1314773"/>
    <lineage>
        <taxon>Eukaryota</taxon>
        <taxon>Fungi</taxon>
        <taxon>Dikarya</taxon>
        <taxon>Ascomycota</taxon>
        <taxon>Pezizomycotina</taxon>
        <taxon>Sordariomycetes</taxon>
        <taxon>Hypocreomycetidae</taxon>
        <taxon>Glomerellales</taxon>
        <taxon>Plectosphaerellaceae</taxon>
        <taxon>Sodiomyces</taxon>
    </lineage>
</organism>
<dbReference type="RefSeq" id="XP_028463054.1">
    <property type="nucleotide sequence ID" value="XM_028615519.1"/>
</dbReference>
<keyword evidence="3" id="KW-1185">Reference proteome</keyword>
<dbReference type="AlphaFoldDB" id="A0A3N2PL42"/>
<dbReference type="Proteomes" id="UP000272025">
    <property type="component" value="Unassembled WGS sequence"/>
</dbReference>
<evidence type="ECO:0000256" key="1">
    <source>
        <dbReference type="SAM" id="MobiDB-lite"/>
    </source>
</evidence>
<accession>A0A3N2PL42</accession>
<gene>
    <name evidence="2" type="ORF">SODALDRAFT_59623</name>
</gene>
<reference evidence="2 3" key="1">
    <citation type="journal article" date="2018" name="Mol. Ecol.">
        <title>The obligate alkalophilic soda-lake fungus Sodiomyces alkalinus has shifted to a protein diet.</title>
        <authorList>
            <person name="Grum-Grzhimaylo A.A."/>
            <person name="Falkoski D.L."/>
            <person name="van den Heuvel J."/>
            <person name="Valero-Jimenez C.A."/>
            <person name="Min B."/>
            <person name="Choi I.G."/>
            <person name="Lipzen A."/>
            <person name="Daum C.G."/>
            <person name="Aanen D.K."/>
            <person name="Tsang A."/>
            <person name="Henrissat B."/>
            <person name="Bilanenko E.N."/>
            <person name="de Vries R.P."/>
            <person name="van Kan J.A.L."/>
            <person name="Grigoriev I.V."/>
            <person name="Debets A.J.M."/>
        </authorList>
    </citation>
    <scope>NUCLEOTIDE SEQUENCE [LARGE SCALE GENOMIC DNA]</scope>
    <source>
        <strain evidence="2 3">F11</strain>
    </source>
</reference>
<sequence length="294" mass="33591">MAEKSPLPPLLRIPLDIRMLIYEYLLDDCGNRNLEIRHLPLGQGQQIARSKKRRSSYRIIEPSLRRRCYYMTYALACNAEMHTAFMATNRLLHSEASWFLYGRHTFSFDTDIEAVDPFLGDLTPPTRELVRSIAVRKQSAVRWPGSGSDPIDWSHMCRHLQDDLPNLRHLRITVEGDLPPPPALDSHRESVPSWKPEPPRPLEVSDFRLLCHIKHDSVSWIRDLAGFHNKSKGLGMLEVVADVRPTSVAAETTEAIVHAALSLCIETAFVEFLRSDLRLPAVCVPSTWRRGGRW</sequence>
<evidence type="ECO:0000313" key="3">
    <source>
        <dbReference type="Proteomes" id="UP000272025"/>
    </source>
</evidence>
<evidence type="ECO:0000313" key="2">
    <source>
        <dbReference type="EMBL" id="ROT35248.1"/>
    </source>
</evidence>
<dbReference type="OrthoDB" id="5420711at2759"/>
<feature type="region of interest" description="Disordered" evidence="1">
    <location>
        <begin position="178"/>
        <end position="198"/>
    </location>
</feature>
<evidence type="ECO:0008006" key="4">
    <source>
        <dbReference type="Google" id="ProtNLM"/>
    </source>
</evidence>